<feature type="transmembrane region" description="Helical" evidence="6">
    <location>
        <begin position="103"/>
        <end position="122"/>
    </location>
</feature>
<name>A0A1G2D6J1_9BACT</name>
<evidence type="ECO:0000256" key="4">
    <source>
        <dbReference type="ARBA" id="ARBA00023136"/>
    </source>
</evidence>
<feature type="transmembrane region" description="Helical" evidence="6">
    <location>
        <begin position="220"/>
        <end position="237"/>
    </location>
</feature>
<gene>
    <name evidence="8" type="ORF">A3D65_04930</name>
</gene>
<keyword evidence="5" id="KW-0802">TPR repeat</keyword>
<accession>A0A1G2D6J1</accession>
<feature type="transmembrane region" description="Helical" evidence="6">
    <location>
        <begin position="347"/>
        <end position="371"/>
    </location>
</feature>
<feature type="transmembrane region" description="Helical" evidence="6">
    <location>
        <begin position="129"/>
        <end position="149"/>
    </location>
</feature>
<dbReference type="AlphaFoldDB" id="A0A1G2D6J1"/>
<keyword evidence="2 6" id="KW-0812">Transmembrane</keyword>
<dbReference type="SMART" id="SM00028">
    <property type="entry name" value="TPR"/>
    <property type="match status" value="3"/>
</dbReference>
<comment type="caution">
    <text evidence="8">The sequence shown here is derived from an EMBL/GenBank/DDBJ whole genome shotgun (WGS) entry which is preliminary data.</text>
</comment>
<feature type="transmembrane region" description="Helical" evidence="6">
    <location>
        <begin position="65"/>
        <end position="83"/>
    </location>
</feature>
<dbReference type="GO" id="GO:0016020">
    <property type="term" value="C:membrane"/>
    <property type="evidence" value="ECO:0007669"/>
    <property type="project" value="UniProtKB-SubCell"/>
</dbReference>
<evidence type="ECO:0000256" key="1">
    <source>
        <dbReference type="ARBA" id="ARBA00004141"/>
    </source>
</evidence>
<keyword evidence="4 6" id="KW-0472">Membrane</keyword>
<evidence type="ECO:0000313" key="8">
    <source>
        <dbReference type="EMBL" id="OGZ08570.1"/>
    </source>
</evidence>
<feature type="transmembrane region" description="Helical" evidence="6">
    <location>
        <begin position="169"/>
        <end position="188"/>
    </location>
</feature>
<dbReference type="EMBL" id="MHLL01000032">
    <property type="protein sequence ID" value="OGZ08570.1"/>
    <property type="molecule type" value="Genomic_DNA"/>
</dbReference>
<sequence>MSFRDFLRFIVLAALFATPFIALVVPSSMFFPFITGKNFTFRILVEIALGAWILLMFIDAKYRPRFSWILAAAGLFLAVIALADFMGVNPYRSFWSNYERMEGLVAHIHLFLFFMIAGSAMATEQMWKWFWRTSLVVSLLIATNAYGQLVGWGAVHQSSNRLDATLGNSTYLAVYALFHAFLAMFLFFRDKEKHPRAAFVYPAIALVNVAVLYFTQTRGAFLGLVGGIFLALLLAALFDREHPERRKYAIGGVLGAGLLIVAFFVWKDAAWIQSNRTLGRIADISLSDQTTQSRFMIWNMSWEGFKEHPILGWGQDNFLYVFAKYYNPKMWQQEPWFDRSHDVFFDWLIAGGALGLLAYLSLFGAALYYLWFKRPRHFTVIESGILTGMLAGYFVHNIFVFDNITSYLLFFAFLGYLHTLHSETAPAASPTHSHKKKGRQEEELGMGDLAVAVFIVVALTAGAVYLLNVRNIKANIALIDAIRPESILVDGVNGQKEIALENVLKLRLFGTGEAREQLAQLTLQTADSRVPEEVRRRFLELTVSEFEEDIANDPTNVRTISFMATIYSRFGLYDKALAYYQKSIELSPNRQVAYLDLAQLLGVMGNFAEAETAAHTAHELEPAYPDAAMTYAVMLIYQKKFDEAEKILSGFSDSPTGYDGRVIRAYGNNQRYDKVVALVNEKIARGFADGQDYFLLAGAYSGLGDNVKAAEAIQKAMEVDASLKAQGEEMLKQLVGGK</sequence>
<evidence type="ECO:0000256" key="6">
    <source>
        <dbReference type="SAM" id="Phobius"/>
    </source>
</evidence>
<keyword evidence="3 6" id="KW-1133">Transmembrane helix</keyword>
<evidence type="ECO:0000313" key="9">
    <source>
        <dbReference type="Proteomes" id="UP000177996"/>
    </source>
</evidence>
<dbReference type="Pfam" id="PF04932">
    <property type="entry name" value="Wzy_C"/>
    <property type="match status" value="1"/>
</dbReference>
<dbReference type="Gene3D" id="1.25.40.10">
    <property type="entry name" value="Tetratricopeptide repeat domain"/>
    <property type="match status" value="1"/>
</dbReference>
<feature type="repeat" description="TPR" evidence="5">
    <location>
        <begin position="557"/>
        <end position="590"/>
    </location>
</feature>
<evidence type="ECO:0000256" key="5">
    <source>
        <dbReference type="PROSITE-ProRule" id="PRU00339"/>
    </source>
</evidence>
<feature type="transmembrane region" description="Helical" evidence="6">
    <location>
        <begin position="197"/>
        <end position="214"/>
    </location>
</feature>
<feature type="transmembrane region" description="Helical" evidence="6">
    <location>
        <begin position="449"/>
        <end position="467"/>
    </location>
</feature>
<dbReference type="Pfam" id="PF14559">
    <property type="entry name" value="TPR_19"/>
    <property type="match status" value="1"/>
</dbReference>
<evidence type="ECO:0000256" key="2">
    <source>
        <dbReference type="ARBA" id="ARBA00022692"/>
    </source>
</evidence>
<dbReference type="STRING" id="1798661.A3D65_04930"/>
<reference evidence="8 9" key="1">
    <citation type="journal article" date="2016" name="Nat. Commun.">
        <title>Thousands of microbial genomes shed light on interconnected biogeochemical processes in an aquifer system.</title>
        <authorList>
            <person name="Anantharaman K."/>
            <person name="Brown C.T."/>
            <person name="Hug L.A."/>
            <person name="Sharon I."/>
            <person name="Castelle C.J."/>
            <person name="Probst A.J."/>
            <person name="Thomas B.C."/>
            <person name="Singh A."/>
            <person name="Wilkins M.J."/>
            <person name="Karaoz U."/>
            <person name="Brodie E.L."/>
            <person name="Williams K.H."/>
            <person name="Hubbard S.S."/>
            <person name="Banfield J.F."/>
        </authorList>
    </citation>
    <scope>NUCLEOTIDE SEQUENCE [LARGE SCALE GENOMIC DNA]</scope>
</reference>
<dbReference type="SUPFAM" id="SSF48452">
    <property type="entry name" value="TPR-like"/>
    <property type="match status" value="1"/>
</dbReference>
<dbReference type="Proteomes" id="UP000177996">
    <property type="component" value="Unassembled WGS sequence"/>
</dbReference>
<dbReference type="InterPro" id="IPR007016">
    <property type="entry name" value="O-antigen_ligase-rel_domated"/>
</dbReference>
<proteinExistence type="predicted"/>
<feature type="transmembrane region" description="Helical" evidence="6">
    <location>
        <begin position="249"/>
        <end position="266"/>
    </location>
</feature>
<organism evidence="8 9">
    <name type="scientific">Candidatus Lloydbacteria bacterium RIFCSPHIGHO2_02_FULL_50_13</name>
    <dbReference type="NCBI Taxonomy" id="1798661"/>
    <lineage>
        <taxon>Bacteria</taxon>
        <taxon>Candidatus Lloydiibacteriota</taxon>
    </lineage>
</organism>
<evidence type="ECO:0000256" key="3">
    <source>
        <dbReference type="ARBA" id="ARBA00022989"/>
    </source>
</evidence>
<dbReference type="InterPro" id="IPR051533">
    <property type="entry name" value="WaaL-like"/>
</dbReference>
<protein>
    <recommendedName>
        <fullName evidence="7">O-antigen ligase-related domain-containing protein</fullName>
    </recommendedName>
</protein>
<evidence type="ECO:0000259" key="7">
    <source>
        <dbReference type="Pfam" id="PF04932"/>
    </source>
</evidence>
<dbReference type="PROSITE" id="PS50005">
    <property type="entry name" value="TPR"/>
    <property type="match status" value="1"/>
</dbReference>
<feature type="transmembrane region" description="Helical" evidence="6">
    <location>
        <begin position="7"/>
        <end position="33"/>
    </location>
</feature>
<dbReference type="PANTHER" id="PTHR37422">
    <property type="entry name" value="TEICHURONIC ACID BIOSYNTHESIS PROTEIN TUAE"/>
    <property type="match status" value="1"/>
</dbReference>
<feature type="transmembrane region" description="Helical" evidence="6">
    <location>
        <begin position="383"/>
        <end position="401"/>
    </location>
</feature>
<dbReference type="Pfam" id="PF13181">
    <property type="entry name" value="TPR_8"/>
    <property type="match status" value="1"/>
</dbReference>
<dbReference type="InterPro" id="IPR019734">
    <property type="entry name" value="TPR_rpt"/>
</dbReference>
<feature type="domain" description="O-antigen ligase-related" evidence="7">
    <location>
        <begin position="204"/>
        <end position="360"/>
    </location>
</feature>
<feature type="transmembrane region" description="Helical" evidence="6">
    <location>
        <begin position="39"/>
        <end position="58"/>
    </location>
</feature>
<dbReference type="PANTHER" id="PTHR37422:SF13">
    <property type="entry name" value="LIPOPOLYSACCHARIDE BIOSYNTHESIS PROTEIN PA4999-RELATED"/>
    <property type="match status" value="1"/>
</dbReference>
<dbReference type="InterPro" id="IPR011990">
    <property type="entry name" value="TPR-like_helical_dom_sf"/>
</dbReference>
<comment type="subcellular location">
    <subcellularLocation>
        <location evidence="1">Membrane</location>
        <topology evidence="1">Multi-pass membrane protein</topology>
    </subcellularLocation>
</comment>